<dbReference type="InterPro" id="IPR002781">
    <property type="entry name" value="TM_pro_TauE-like"/>
</dbReference>
<feature type="transmembrane region" description="Helical" evidence="8">
    <location>
        <begin position="223"/>
        <end position="242"/>
    </location>
</feature>
<dbReference type="PANTHER" id="PTHR30269">
    <property type="entry name" value="TRANSMEMBRANE PROTEIN YFCA"/>
    <property type="match status" value="1"/>
</dbReference>
<dbReference type="Proteomes" id="UP001589854">
    <property type="component" value="Unassembled WGS sequence"/>
</dbReference>
<proteinExistence type="inferred from homology"/>
<keyword evidence="5 8" id="KW-0812">Transmembrane</keyword>
<organism evidence="9 10">
    <name type="scientific">Metabacillus herbersteinensis</name>
    <dbReference type="NCBI Taxonomy" id="283816"/>
    <lineage>
        <taxon>Bacteria</taxon>
        <taxon>Bacillati</taxon>
        <taxon>Bacillota</taxon>
        <taxon>Bacilli</taxon>
        <taxon>Bacillales</taxon>
        <taxon>Bacillaceae</taxon>
        <taxon>Metabacillus</taxon>
    </lineage>
</organism>
<comment type="caution">
    <text evidence="9">The sequence shown here is derived from an EMBL/GenBank/DDBJ whole genome shotgun (WGS) entry which is preliminary data.</text>
</comment>
<evidence type="ECO:0000313" key="10">
    <source>
        <dbReference type="Proteomes" id="UP001589854"/>
    </source>
</evidence>
<accession>A0ABV6GAK8</accession>
<keyword evidence="3" id="KW-0813">Transport</keyword>
<evidence type="ECO:0000256" key="5">
    <source>
        <dbReference type="ARBA" id="ARBA00022692"/>
    </source>
</evidence>
<evidence type="ECO:0000256" key="8">
    <source>
        <dbReference type="RuleBase" id="RU363041"/>
    </source>
</evidence>
<keyword evidence="7 8" id="KW-0472">Membrane</keyword>
<keyword evidence="6 8" id="KW-1133">Transmembrane helix</keyword>
<evidence type="ECO:0000256" key="6">
    <source>
        <dbReference type="ARBA" id="ARBA00022989"/>
    </source>
</evidence>
<evidence type="ECO:0000256" key="1">
    <source>
        <dbReference type="ARBA" id="ARBA00004651"/>
    </source>
</evidence>
<keyword evidence="4 8" id="KW-1003">Cell membrane</keyword>
<keyword evidence="10" id="KW-1185">Reference proteome</keyword>
<evidence type="ECO:0000256" key="4">
    <source>
        <dbReference type="ARBA" id="ARBA00022475"/>
    </source>
</evidence>
<evidence type="ECO:0000256" key="3">
    <source>
        <dbReference type="ARBA" id="ARBA00022448"/>
    </source>
</evidence>
<feature type="transmembrane region" description="Helical" evidence="8">
    <location>
        <begin position="133"/>
        <end position="156"/>
    </location>
</feature>
<name>A0ABV6GAK8_9BACI</name>
<dbReference type="InterPro" id="IPR052017">
    <property type="entry name" value="TSUP"/>
</dbReference>
<sequence length="249" mass="27044">MEWVIFMIGFVATFVGTLAGSGGIISMPALMLTGVPIHNIIAANKFSNTISSFSSFYVLLKGKQIRVKDALIILPFPLLGGLTGALIATSLSEKTMTIIALILLLFALLLNFLNKPVQKEDHLEKTPKKLFPLLYGIGAYDGMFGPGQGTLLMIVYMKQGYSYLKSVGFTRFQTFVSCFGATSLYLFQDVIKWDVTISLAAGSLLGAQISVSVAKKIKLNQAIWIIRTVTILLILQLVYSLFSGGGISK</sequence>
<dbReference type="PANTHER" id="PTHR30269:SF0">
    <property type="entry name" value="MEMBRANE TRANSPORTER PROTEIN YFCA-RELATED"/>
    <property type="match status" value="1"/>
</dbReference>
<feature type="transmembrane region" description="Helical" evidence="8">
    <location>
        <begin position="168"/>
        <end position="187"/>
    </location>
</feature>
<gene>
    <name evidence="9" type="ORF">ACFFIX_04570</name>
</gene>
<reference evidence="9 10" key="1">
    <citation type="submission" date="2024-09" db="EMBL/GenBank/DDBJ databases">
        <authorList>
            <person name="Sun Q."/>
            <person name="Mori K."/>
        </authorList>
    </citation>
    <scope>NUCLEOTIDE SEQUENCE [LARGE SCALE GENOMIC DNA]</scope>
    <source>
        <strain evidence="9 10">CCM 7228</strain>
    </source>
</reference>
<feature type="transmembrane region" description="Helical" evidence="8">
    <location>
        <begin position="95"/>
        <end position="113"/>
    </location>
</feature>
<dbReference type="Pfam" id="PF01925">
    <property type="entry name" value="TauE"/>
    <property type="match status" value="1"/>
</dbReference>
<evidence type="ECO:0000256" key="2">
    <source>
        <dbReference type="ARBA" id="ARBA00009142"/>
    </source>
</evidence>
<evidence type="ECO:0000256" key="7">
    <source>
        <dbReference type="ARBA" id="ARBA00023136"/>
    </source>
</evidence>
<comment type="similarity">
    <text evidence="2 8">Belongs to the 4-toluene sulfonate uptake permease (TSUP) (TC 2.A.102) family.</text>
</comment>
<evidence type="ECO:0000313" key="9">
    <source>
        <dbReference type="EMBL" id="MFC0270724.1"/>
    </source>
</evidence>
<protein>
    <recommendedName>
        <fullName evidence="8">Probable membrane transporter protein</fullName>
    </recommendedName>
</protein>
<feature type="transmembrane region" description="Helical" evidence="8">
    <location>
        <begin position="70"/>
        <end position="88"/>
    </location>
</feature>
<dbReference type="RefSeq" id="WP_378930983.1">
    <property type="nucleotide sequence ID" value="NZ_JBHLVO010000002.1"/>
</dbReference>
<comment type="subcellular location">
    <subcellularLocation>
        <location evidence="1 8">Cell membrane</location>
        <topology evidence="1 8">Multi-pass membrane protein</topology>
    </subcellularLocation>
</comment>
<dbReference type="EMBL" id="JBHLVO010000002">
    <property type="protein sequence ID" value="MFC0270724.1"/>
    <property type="molecule type" value="Genomic_DNA"/>
</dbReference>